<evidence type="ECO:0000313" key="2">
    <source>
        <dbReference type="Proteomes" id="UP000198765"/>
    </source>
</evidence>
<dbReference type="Proteomes" id="UP000198765">
    <property type="component" value="Chromosome I"/>
</dbReference>
<keyword evidence="2" id="KW-1185">Reference proteome</keyword>
<keyword evidence="1" id="KW-0238">DNA-binding</keyword>
<dbReference type="InterPro" id="IPR009351">
    <property type="entry name" value="AlkZ-like"/>
</dbReference>
<name>A0A1A8ZLL6_9ACTN</name>
<dbReference type="PANTHER" id="PTHR38479">
    <property type="entry name" value="LMO0824 PROTEIN"/>
    <property type="match status" value="1"/>
</dbReference>
<dbReference type="RefSeq" id="WP_091194052.1">
    <property type="nucleotide sequence ID" value="NZ_LT594324.1"/>
</dbReference>
<organism evidence="1 2">
    <name type="scientific">Micromonospora narathiwatensis</name>
    <dbReference type="NCBI Taxonomy" id="299146"/>
    <lineage>
        <taxon>Bacteria</taxon>
        <taxon>Bacillati</taxon>
        <taxon>Actinomycetota</taxon>
        <taxon>Actinomycetes</taxon>
        <taxon>Micromonosporales</taxon>
        <taxon>Micromonosporaceae</taxon>
        <taxon>Micromonospora</taxon>
    </lineage>
</organism>
<sequence>MVVSIERVQVLGFRARAQQLDRTDGTVTDTAVLDIGVQETGPDGGRWALFNRGLAGPTLAEPDLATLWTVRGAPHLYRREDLPQIAAAVAPFSDADAGKRIYDAARPLKAAGIGNLAALDAVADAMRSVVTAPLVKGEVSTRVAALMPEPYLRFCRPCDATHLYEMPFRLAAVRAGLELRAGTSPPVLQPIAGFRPADHAPERFDLIRAYLRLLGPATPKHVADYLDAPVKDVKAHWPADAVEVSVAGETRWVLSADADRFDAPRPQLVRLLGPFDLFLQAKDRPLLVDDPARAKVLWPVLGRPGAVIADGELAGTWRPRQSGGKLTVQVLLWSAAATRLRAAVTEQAERLAAYRQVRLVKVDFAD</sequence>
<dbReference type="Pfam" id="PF06224">
    <property type="entry name" value="AlkZ-like"/>
    <property type="match status" value="1"/>
</dbReference>
<evidence type="ECO:0000313" key="1">
    <source>
        <dbReference type="EMBL" id="SBT44747.1"/>
    </source>
</evidence>
<protein>
    <submittedName>
        <fullName evidence="1">Winged helix DNA-binding domain-containing protein</fullName>
    </submittedName>
</protein>
<dbReference type="OrthoDB" id="9148135at2"/>
<reference evidence="1 2" key="1">
    <citation type="submission" date="2016-06" db="EMBL/GenBank/DDBJ databases">
        <authorList>
            <person name="Kjaerup R.B."/>
            <person name="Dalgaard T.S."/>
            <person name="Juul-Madsen H.R."/>
        </authorList>
    </citation>
    <scope>NUCLEOTIDE SEQUENCE [LARGE SCALE GENOMIC DNA]</scope>
    <source>
        <strain evidence="1 2">DSM 45248</strain>
    </source>
</reference>
<dbReference type="GO" id="GO:0003677">
    <property type="term" value="F:DNA binding"/>
    <property type="evidence" value="ECO:0007669"/>
    <property type="project" value="UniProtKB-KW"/>
</dbReference>
<dbReference type="PATRIC" id="fig|299146.4.peg.2221"/>
<gene>
    <name evidence="1" type="ORF">GA0070621_2150</name>
</gene>
<dbReference type="EMBL" id="LT594324">
    <property type="protein sequence ID" value="SBT44747.1"/>
    <property type="molecule type" value="Genomic_DNA"/>
</dbReference>
<dbReference type="AlphaFoldDB" id="A0A1A8ZLL6"/>
<accession>A0A1A8ZLL6</accession>
<dbReference type="PANTHER" id="PTHR38479:SF2">
    <property type="entry name" value="WINGED HELIX DNA-BINDING DOMAIN-CONTAINING PROTEIN"/>
    <property type="match status" value="1"/>
</dbReference>
<proteinExistence type="predicted"/>